<keyword evidence="7" id="KW-0564">Palmitate</keyword>
<evidence type="ECO:0000313" key="14">
    <source>
        <dbReference type="Proteomes" id="UP000184268"/>
    </source>
</evidence>
<feature type="signal peptide" evidence="12">
    <location>
        <begin position="1"/>
        <end position="22"/>
    </location>
</feature>
<evidence type="ECO:0000256" key="8">
    <source>
        <dbReference type="ARBA" id="ARBA00023143"/>
    </source>
</evidence>
<dbReference type="STRING" id="299255.SAMN02745129_4023"/>
<evidence type="ECO:0000256" key="10">
    <source>
        <dbReference type="ARBA" id="ARBA00023288"/>
    </source>
</evidence>
<evidence type="ECO:0000256" key="11">
    <source>
        <dbReference type="HAMAP-Rule" id="MF_00415"/>
    </source>
</evidence>
<evidence type="ECO:0000256" key="6">
    <source>
        <dbReference type="ARBA" id="ARBA00023136"/>
    </source>
</evidence>
<dbReference type="GO" id="GO:0003774">
    <property type="term" value="F:cytoskeletal motor activity"/>
    <property type="evidence" value="ECO:0007669"/>
    <property type="project" value="InterPro"/>
</dbReference>
<dbReference type="GO" id="GO:0009427">
    <property type="term" value="C:bacterial-type flagellum basal body, distal rod, L ring"/>
    <property type="evidence" value="ECO:0007669"/>
    <property type="project" value="InterPro"/>
</dbReference>
<protein>
    <recommendedName>
        <fullName evidence="11">Flagellar L-ring protein</fullName>
    </recommendedName>
    <alternativeName>
        <fullName evidence="11">Basal body L-ring protein</fullName>
    </alternativeName>
</protein>
<evidence type="ECO:0000256" key="9">
    <source>
        <dbReference type="ARBA" id="ARBA00023237"/>
    </source>
</evidence>
<comment type="similarity">
    <text evidence="3 11">Belongs to the FlgH family.</text>
</comment>
<reference evidence="13 14" key="1">
    <citation type="submission" date="2016-11" db="EMBL/GenBank/DDBJ databases">
        <authorList>
            <person name="Jaros S."/>
            <person name="Januszkiewicz K."/>
            <person name="Wedrychowicz H."/>
        </authorList>
    </citation>
    <scope>NUCLEOTIDE SEQUENCE [LARGE SCALE GENOMIC DNA]</scope>
    <source>
        <strain evidence="13 14">DSM 16917</strain>
    </source>
</reference>
<dbReference type="InterPro" id="IPR000527">
    <property type="entry name" value="Flag_Lring"/>
</dbReference>
<evidence type="ECO:0000256" key="5">
    <source>
        <dbReference type="ARBA" id="ARBA00022729"/>
    </source>
</evidence>
<evidence type="ECO:0000256" key="12">
    <source>
        <dbReference type="SAM" id="SignalP"/>
    </source>
</evidence>
<evidence type="ECO:0000256" key="4">
    <source>
        <dbReference type="ARBA" id="ARBA00011439"/>
    </source>
</evidence>
<organism evidence="13 14">
    <name type="scientific">Ferrimonas marina</name>
    <dbReference type="NCBI Taxonomy" id="299255"/>
    <lineage>
        <taxon>Bacteria</taxon>
        <taxon>Pseudomonadati</taxon>
        <taxon>Pseudomonadota</taxon>
        <taxon>Gammaproteobacteria</taxon>
        <taxon>Alteromonadales</taxon>
        <taxon>Ferrimonadaceae</taxon>
        <taxon>Ferrimonas</taxon>
    </lineage>
</organism>
<keyword evidence="13" id="KW-0282">Flagellum</keyword>
<comment type="subcellular location">
    <subcellularLocation>
        <location evidence="11">Cell outer membrane</location>
        <topology evidence="11">Lipid-anchor</topology>
    </subcellularLocation>
    <subcellularLocation>
        <location evidence="11">Bacterial flagellum basal body</location>
    </subcellularLocation>
    <subcellularLocation>
        <location evidence="2">Membrane</location>
        <topology evidence="2">Lipid-anchor</topology>
    </subcellularLocation>
</comment>
<dbReference type="PRINTS" id="PR01008">
    <property type="entry name" value="FLGLRINGFLGH"/>
</dbReference>
<dbReference type="PANTHER" id="PTHR34933">
    <property type="entry name" value="FLAGELLAR L-RING PROTEIN"/>
    <property type="match status" value="1"/>
</dbReference>
<gene>
    <name evidence="11" type="primary">flgH</name>
    <name evidence="13" type="ORF">SAMN02745129_4023</name>
</gene>
<dbReference type="RefSeq" id="WP_067663685.1">
    <property type="nucleotide sequence ID" value="NZ_FQXG01000007.1"/>
</dbReference>
<keyword evidence="9 11" id="KW-0998">Cell outer membrane</keyword>
<keyword evidence="14" id="KW-1185">Reference proteome</keyword>
<dbReference type="NCBIfam" id="NF001304">
    <property type="entry name" value="PRK00249.1-4"/>
    <property type="match status" value="1"/>
</dbReference>
<dbReference type="HAMAP" id="MF_00415">
    <property type="entry name" value="FlgH"/>
    <property type="match status" value="1"/>
</dbReference>
<keyword evidence="10 11" id="KW-0449">Lipoprotein</keyword>
<keyword evidence="5 11" id="KW-0732">Signal</keyword>
<keyword evidence="13" id="KW-0966">Cell projection</keyword>
<keyword evidence="13" id="KW-0969">Cilium</keyword>
<dbReference type="AlphaFoldDB" id="A0A1M5YB23"/>
<dbReference type="PANTHER" id="PTHR34933:SF1">
    <property type="entry name" value="FLAGELLAR L-RING PROTEIN"/>
    <property type="match status" value="1"/>
</dbReference>
<accession>A0A1M5YB23</accession>
<dbReference type="GO" id="GO:0071973">
    <property type="term" value="P:bacterial-type flagellum-dependent cell motility"/>
    <property type="evidence" value="ECO:0007669"/>
    <property type="project" value="InterPro"/>
</dbReference>
<keyword evidence="6 11" id="KW-0472">Membrane</keyword>
<dbReference type="Proteomes" id="UP000184268">
    <property type="component" value="Unassembled WGS sequence"/>
</dbReference>
<evidence type="ECO:0000256" key="3">
    <source>
        <dbReference type="ARBA" id="ARBA00006929"/>
    </source>
</evidence>
<dbReference type="NCBIfam" id="NF009338">
    <property type="entry name" value="PRK12698.1"/>
    <property type="match status" value="1"/>
</dbReference>
<dbReference type="GO" id="GO:0009279">
    <property type="term" value="C:cell outer membrane"/>
    <property type="evidence" value="ECO:0007669"/>
    <property type="project" value="UniProtKB-SubCell"/>
</dbReference>
<proteinExistence type="inferred from homology"/>
<dbReference type="EMBL" id="FQXG01000007">
    <property type="protein sequence ID" value="SHI09182.1"/>
    <property type="molecule type" value="Genomic_DNA"/>
</dbReference>
<evidence type="ECO:0000256" key="7">
    <source>
        <dbReference type="ARBA" id="ARBA00023139"/>
    </source>
</evidence>
<comment type="function">
    <text evidence="1 11">Assembles around the rod to form the L-ring and probably protects the motor/basal body from shearing forces during rotation.</text>
</comment>
<dbReference type="Pfam" id="PF02107">
    <property type="entry name" value="FlgH"/>
    <property type="match status" value="1"/>
</dbReference>
<sequence>MKRIALLAVSLLALGGCTHPNAPIPDDPYYAPVYPDLPTSQVVTTGSIYQDAYTNELYSDIKAHRVGDVITVMLAEQTKAKKSASNEIAKRNNMQLDPIQGLGGDVTINGQTLDLSYNEQYDMKRESDADQSNSLAGAISVNVLQVLTNGNLVIRGEKWITINDGDEFIRITGIIRPRDIQPDNTVPSTRVANARIQYSGTGTFADAQKSGWLARFFSGPLWPF</sequence>
<comment type="subunit">
    <text evidence="4 11">The basal body constitutes a major portion of the flagellar organelle and consists of four rings (L,P,S, and M) mounted on a central rod.</text>
</comment>
<dbReference type="OrthoDB" id="9789463at2"/>
<evidence type="ECO:0000313" key="13">
    <source>
        <dbReference type="EMBL" id="SHI09182.1"/>
    </source>
</evidence>
<keyword evidence="8 11" id="KW-0975">Bacterial flagellum</keyword>
<name>A0A1M5YB23_9GAMM</name>
<feature type="chain" id="PRO_5009915255" description="Flagellar L-ring protein" evidence="12">
    <location>
        <begin position="23"/>
        <end position="224"/>
    </location>
</feature>
<evidence type="ECO:0000256" key="1">
    <source>
        <dbReference type="ARBA" id="ARBA00002591"/>
    </source>
</evidence>
<evidence type="ECO:0000256" key="2">
    <source>
        <dbReference type="ARBA" id="ARBA00004635"/>
    </source>
</evidence>
<dbReference type="PROSITE" id="PS51257">
    <property type="entry name" value="PROKAR_LIPOPROTEIN"/>
    <property type="match status" value="1"/>
</dbReference>